<feature type="compositionally biased region" description="Basic and acidic residues" evidence="4">
    <location>
        <begin position="8"/>
        <end position="35"/>
    </location>
</feature>
<dbReference type="STRING" id="9823.ENSSSCP00000052225"/>
<evidence type="ECO:0000313" key="7">
    <source>
        <dbReference type="Proteomes" id="UP000008227"/>
    </source>
</evidence>
<feature type="compositionally biased region" description="Basic and acidic residues" evidence="4">
    <location>
        <begin position="460"/>
        <end position="471"/>
    </location>
</feature>
<dbReference type="InterPro" id="IPR018247">
    <property type="entry name" value="EF_Hand_1_Ca_BS"/>
</dbReference>
<reference evidence="6" key="3">
    <citation type="submission" date="2025-08" db="UniProtKB">
        <authorList>
            <consortium name="Ensembl"/>
        </authorList>
    </citation>
    <scope>IDENTIFICATION</scope>
</reference>
<evidence type="ECO:0000256" key="2">
    <source>
        <dbReference type="ARBA" id="ARBA00022837"/>
    </source>
</evidence>
<feature type="compositionally biased region" description="Basic and acidic residues" evidence="4">
    <location>
        <begin position="603"/>
        <end position="614"/>
    </location>
</feature>
<dbReference type="ExpressionAtlas" id="A0A287B7D9">
    <property type="expression patterns" value="baseline and differential"/>
</dbReference>
<feature type="coiled-coil region" evidence="3">
    <location>
        <begin position="119"/>
        <end position="149"/>
    </location>
</feature>
<dbReference type="PaxDb" id="9823-ENSSSCP00000018852"/>
<dbReference type="Ensembl" id="ENSSSCT00000040443.3">
    <property type="protein sequence ID" value="ENSSSCP00000052225.3"/>
    <property type="gene ID" value="ENSSSCG00000017794.5"/>
</dbReference>
<dbReference type="Gene3D" id="3.30.450.40">
    <property type="match status" value="1"/>
</dbReference>
<keyword evidence="7" id="KW-1185">Reference proteome</keyword>
<dbReference type="Proteomes" id="UP000008227">
    <property type="component" value="Chromosome 12"/>
</dbReference>
<evidence type="ECO:0000313" key="8">
    <source>
        <dbReference type="VGNC" id="VGNC:87565"/>
    </source>
</evidence>
<dbReference type="Bgee" id="ENSSSCG00000017794">
    <property type="expression patterns" value="Expressed in testis and 32 other cell types or tissues"/>
</dbReference>
<feature type="domain" description="EF-hand" evidence="5">
    <location>
        <begin position="880"/>
        <end position="915"/>
    </location>
</feature>
<evidence type="ECO:0000256" key="3">
    <source>
        <dbReference type="SAM" id="Coils"/>
    </source>
</evidence>
<accession>A0A287B7D9</accession>
<feature type="compositionally biased region" description="Polar residues" evidence="4">
    <location>
        <begin position="491"/>
        <end position="500"/>
    </location>
</feature>
<evidence type="ECO:0000259" key="5">
    <source>
        <dbReference type="PROSITE" id="PS50222"/>
    </source>
</evidence>
<gene>
    <name evidence="6 8" type="primary">EFCAB5</name>
</gene>
<dbReference type="InterPro" id="IPR029016">
    <property type="entry name" value="GAF-like_dom_sf"/>
</dbReference>
<feature type="compositionally biased region" description="Basic and acidic residues" evidence="4">
    <location>
        <begin position="565"/>
        <end position="594"/>
    </location>
</feature>
<dbReference type="InterPro" id="IPR011992">
    <property type="entry name" value="EF-hand-dom_pair"/>
</dbReference>
<reference evidence="6" key="4">
    <citation type="submission" date="2025-09" db="UniProtKB">
        <authorList>
            <consortium name="Ensembl"/>
        </authorList>
    </citation>
    <scope>IDENTIFICATION</scope>
</reference>
<dbReference type="InParanoid" id="A0A287B7D9"/>
<dbReference type="PROSITE" id="PS50222">
    <property type="entry name" value="EF_HAND_2"/>
    <property type="match status" value="1"/>
</dbReference>
<reference evidence="7" key="1">
    <citation type="submission" date="2009-11" db="EMBL/GenBank/DDBJ databases">
        <authorList>
            <consortium name="Porcine genome sequencing project"/>
        </authorList>
    </citation>
    <scope>NUCLEOTIDE SEQUENCE [LARGE SCALE GENOMIC DNA]</scope>
    <source>
        <strain evidence="7">Duroc</strain>
    </source>
</reference>
<dbReference type="Gene3D" id="1.10.238.10">
    <property type="entry name" value="EF-hand"/>
    <property type="match status" value="1"/>
</dbReference>
<dbReference type="Gene3D" id="1.20.890.10">
    <property type="entry name" value="cAMP-dependent protein kinase regulatory subunit, dimerization-anchoring domain"/>
    <property type="match status" value="1"/>
</dbReference>
<dbReference type="GO" id="GO:0005509">
    <property type="term" value="F:calcium ion binding"/>
    <property type="evidence" value="ECO:0007669"/>
    <property type="project" value="InterPro"/>
</dbReference>
<sequence>MNESASQEEPKPTEENGKEDKERKQEETETKDPIKSSKSTLDISASGTCSNVAEAAANKTKSQELNLEGQPKMSTRSIKDSKPGVSKNTVFRKPAKVIFNLDQTTQDSKLEQPWKKNLFERVQARAQAMQQKIIDKENLKKELEKKTEEKLPKDNLAKEWFNTETMTLNTRAYLLDKLLPTLVPGMEKMLMQVEKKKLLTEADIPTKFDPINHLGEYLMRNNPNYIKDVEISGYQRVMRDVTEDLKMYVPNTIYNRVSKMKENIKQKREQRESINEVKVKVANTRKHALLEQFNEWILDPKGMIPMIVLISSYITDFKSEMFEGLLKHLCHCADEFRAVIKADMRRQMFAELFLYCDHGKVGFLDRQRTLALLETFYDQSSKVLRGVLRNPRQWPFVEFGEQDLPEFWGDMDNQKHIYEDFDKVLLKMNTLLSEKKSTRPQSPPEQQRGTTEEQEPNRISTKELEQDRESTGEQELYEESVAERGGYTGEPITNQGVPQGIHTESTAEQALYRESIIAQGEHEESTTGQGSYRGSPKKQGPHRQSSAEQGPHRQSSAEQGPHRGSTAEEGSHGESVLEPRRGSVLEEGARRESVVEQGPRRGSILEEAPRRESVVEQGPHGGSTAEQPPPTETIPEKQQDEDLTSQSRKGSILRESKKSREVISSEYSCRRGSDPALLWLWRRPVATAPIQPLAWEPPYTAGAAQEIFLCSICKAFLSFINFRIYSKIYNVQFIGHILLYLLETAKKEVQKDKSCERKSQKIEGKSWSGELLTCNWNTKYARCEDEEQANSIYGNSRFTDLHSIIRNIQSYTELKGRSAFNGVSFNLLQFVQLLETFVGEDSPLSVSEALTSFFKRSFVETKEEKMSSLEEAKQNASQVRRRLLLKALFQKWDSDGSGFLDLKEIDELLYTYKEGMEKESMKKAKLHIQFPKPHPDHEVRLSSKQFQKYIELVVSELRGNEDHILENVVEFLMSALERSHVESLRNCARQKWLHQIQRAAETSGVSLDPVYTETFKALTQDSKAHGNKKISAHISLLEENLLLPDRGNVLLRNVACTLDDAPFVLNRVLYRDMKGISFTVVDEGKPIHVPQVQHHGNIYFWNYSRKKNDQNGSFLALPLQDASMRIFGVLAVDTLRDPQKINIFLPHEIRFYQGVANVFSAAYHYVRSREHILHIVITGIGWLYNIITSSITAITTYFIEPGLEQVDYVLRNMMVTGHLGLTEIHKNPPTIFRKTCIFRDFLYKCTDSSEVVLASVCGENHIAVPLRERTGEALGVLDVNIGRSKMLFYREFKDLQKMIKVIQVACNEILGELSGEIKKNYILEIENVGEVQRAGILFFRVMLQELQGCLRLLTSVDFVSLLLYDYNPLAEPKSPPDSKSQELEANIKLVQDILKAIILFFHPELELSSDLRNWDKCKLYINRYLVENICDFDPTARNLKVNLKLIDDYIGGHSRTEVWEFGNIAIEYLYHWAYICLALMKLNKKINSAISPPLPSKTDSYMYAKMPGESLLGKC</sequence>
<keyword evidence="1" id="KW-0479">Metal-binding</keyword>
<protein>
    <submittedName>
        <fullName evidence="6">EF-hand calcium binding domain 5</fullName>
    </submittedName>
</protein>
<reference evidence="6" key="2">
    <citation type="journal article" date="2020" name="Gigascience">
        <title>An improved pig reference genome sequence to enable pig genetics and genomics research.</title>
        <authorList>
            <person name="Warr A."/>
            <person name="Affara N."/>
            <person name="Aken B."/>
            <person name="Beiki H."/>
            <person name="Bickhart D.M."/>
            <person name="Billis K."/>
            <person name="Chow W."/>
            <person name="Eory L."/>
            <person name="Finlayson H.A."/>
            <person name="Flicek P."/>
            <person name="Giron C.G."/>
            <person name="Griffin D.K."/>
            <person name="Hall R."/>
            <person name="Hannum G."/>
            <person name="Hourlier T."/>
            <person name="Howe K."/>
            <person name="Hume D.A."/>
            <person name="Izuogu O."/>
            <person name="Kim K."/>
            <person name="Koren S."/>
            <person name="Liu H."/>
            <person name="Manchanda N."/>
            <person name="Martin F.J."/>
            <person name="Nonneman D.J."/>
            <person name="O'Connor R.E."/>
            <person name="Phillippy A.M."/>
            <person name="Rohrer G.A."/>
            <person name="Rosen B.D."/>
            <person name="Rund L.A."/>
            <person name="Sargent C.A."/>
            <person name="Schook L.B."/>
            <person name="Schroeder S.G."/>
            <person name="Schwartz A.S."/>
            <person name="Skinner B.M."/>
            <person name="Talbot R."/>
            <person name="Tseng E."/>
            <person name="Tuggle C.K."/>
            <person name="Watson M."/>
            <person name="Smith T.P.L."/>
            <person name="Archibald A.L."/>
        </authorList>
    </citation>
    <scope>NUCLEOTIDE SEQUENCE [LARGE SCALE GENOMIC DNA]</scope>
    <source>
        <strain evidence="6">Duroc</strain>
    </source>
</reference>
<feature type="coiled-coil region" evidence="3">
    <location>
        <begin position="859"/>
        <end position="886"/>
    </location>
</feature>
<evidence type="ECO:0000256" key="1">
    <source>
        <dbReference type="ARBA" id="ARBA00022723"/>
    </source>
</evidence>
<keyword evidence="3" id="KW-0175">Coiled coil</keyword>
<evidence type="ECO:0000256" key="4">
    <source>
        <dbReference type="SAM" id="MobiDB-lite"/>
    </source>
</evidence>
<feature type="compositionally biased region" description="Polar residues" evidence="4">
    <location>
        <begin position="36"/>
        <end position="51"/>
    </location>
</feature>
<dbReference type="PANTHER" id="PTHR46788:SF1">
    <property type="entry name" value="EF-HAND CALCIUM-BINDING DOMAIN-CONTAINING PROTEIN 5"/>
    <property type="match status" value="1"/>
</dbReference>
<dbReference type="GeneTree" id="ENSGT00940000154049"/>
<dbReference type="PANTHER" id="PTHR46788">
    <property type="entry name" value="EF-HAND CALCIUM-BINDING DOMAIN-CONTAINING PROTEIN 5"/>
    <property type="match status" value="1"/>
</dbReference>
<name>A0A287B7D9_PIG</name>
<dbReference type="SUPFAM" id="SSF47473">
    <property type="entry name" value="EF-hand"/>
    <property type="match status" value="1"/>
</dbReference>
<feature type="region of interest" description="Disordered" evidence="4">
    <location>
        <begin position="433"/>
        <end position="500"/>
    </location>
</feature>
<evidence type="ECO:0000313" key="6">
    <source>
        <dbReference type="Ensembl" id="ENSSSCP00000052225.3"/>
    </source>
</evidence>
<dbReference type="SUPFAM" id="SSF55781">
    <property type="entry name" value="GAF domain-like"/>
    <property type="match status" value="1"/>
</dbReference>
<dbReference type="PROSITE" id="PS00018">
    <property type="entry name" value="EF_HAND_1"/>
    <property type="match status" value="1"/>
</dbReference>
<proteinExistence type="predicted"/>
<feature type="compositionally biased region" description="Polar residues" evidence="4">
    <location>
        <begin position="542"/>
        <end position="558"/>
    </location>
</feature>
<dbReference type="FunCoup" id="A0A287B7D9">
    <property type="interactions" value="172"/>
</dbReference>
<feature type="region of interest" description="Disordered" evidence="4">
    <location>
        <begin position="1"/>
        <end position="87"/>
    </location>
</feature>
<dbReference type="InterPro" id="IPR002048">
    <property type="entry name" value="EF_hand_dom"/>
</dbReference>
<feature type="region of interest" description="Disordered" evidence="4">
    <location>
        <begin position="520"/>
        <end position="657"/>
    </location>
</feature>
<dbReference type="CDD" id="cd22968">
    <property type="entry name" value="DD_EFCAB5"/>
    <property type="match status" value="1"/>
</dbReference>
<organism evidence="6 7">
    <name type="scientific">Sus scrofa</name>
    <name type="common">Pig</name>
    <dbReference type="NCBI Taxonomy" id="9823"/>
    <lineage>
        <taxon>Eukaryota</taxon>
        <taxon>Metazoa</taxon>
        <taxon>Chordata</taxon>
        <taxon>Craniata</taxon>
        <taxon>Vertebrata</taxon>
        <taxon>Euteleostomi</taxon>
        <taxon>Mammalia</taxon>
        <taxon>Eutheria</taxon>
        <taxon>Laurasiatheria</taxon>
        <taxon>Artiodactyla</taxon>
        <taxon>Suina</taxon>
        <taxon>Suidae</taxon>
        <taxon>Sus</taxon>
    </lineage>
</organism>
<keyword evidence="2" id="KW-0106">Calcium</keyword>
<dbReference type="eggNOG" id="ENOG502R5M0">
    <property type="taxonomic scope" value="Eukaryota"/>
</dbReference>
<dbReference type="VGNC" id="VGNC:87565">
    <property type="gene designation" value="EFCAB5"/>
</dbReference>